<evidence type="ECO:0008006" key="4">
    <source>
        <dbReference type="Google" id="ProtNLM"/>
    </source>
</evidence>
<dbReference type="STRING" id="5539.A0A3E2HG49"/>
<feature type="region of interest" description="Disordered" evidence="1">
    <location>
        <begin position="1"/>
        <end position="40"/>
    </location>
</feature>
<proteinExistence type="predicted"/>
<dbReference type="SUPFAM" id="SSF56112">
    <property type="entry name" value="Protein kinase-like (PK-like)"/>
    <property type="match status" value="1"/>
</dbReference>
<feature type="non-terminal residue" evidence="2">
    <location>
        <position position="1"/>
    </location>
</feature>
<dbReference type="OrthoDB" id="3510233at2759"/>
<accession>A0A3E2HG49</accession>
<evidence type="ECO:0000313" key="2">
    <source>
        <dbReference type="EMBL" id="RFU32357.1"/>
    </source>
</evidence>
<feature type="compositionally biased region" description="Pro residues" evidence="1">
    <location>
        <begin position="20"/>
        <end position="30"/>
    </location>
</feature>
<dbReference type="EMBL" id="NCSJ02000056">
    <property type="protein sequence ID" value="RFU32357.1"/>
    <property type="molecule type" value="Genomic_DNA"/>
</dbReference>
<evidence type="ECO:0000313" key="3">
    <source>
        <dbReference type="Proteomes" id="UP000258309"/>
    </source>
</evidence>
<gene>
    <name evidence="2" type="ORF">B7463_g4003</name>
</gene>
<evidence type="ECO:0000256" key="1">
    <source>
        <dbReference type="SAM" id="MobiDB-lite"/>
    </source>
</evidence>
<comment type="caution">
    <text evidence="2">The sequence shown here is derived from an EMBL/GenBank/DDBJ whole genome shotgun (WGS) entry which is preliminary data.</text>
</comment>
<dbReference type="Proteomes" id="UP000258309">
    <property type="component" value="Unassembled WGS sequence"/>
</dbReference>
<dbReference type="AlphaFoldDB" id="A0A3E2HG49"/>
<dbReference type="Gene3D" id="1.10.510.10">
    <property type="entry name" value="Transferase(Phosphotransferase) domain 1"/>
    <property type="match status" value="1"/>
</dbReference>
<dbReference type="InterPro" id="IPR011009">
    <property type="entry name" value="Kinase-like_dom_sf"/>
</dbReference>
<sequence length="264" mass="30072">MARYGFGASRPIKHPYYQRPQPPPGQPERPTPLLSRGNPRNRLIDGLDDSVFLMILGDGADADEVILLPSDYVNGGTDEDEYWREQTSGYQALKTSIAYEQLQGDHPRIARYLRRDAWNGLPILARPTGPSLNEFIGNHQANMYPDGHIVNDTFLPLVLNWALQALSALKFIHSHNDFYYNDLTIYNCWLSSDLSLSLIGFLHAEFRDEWGQLNDGGADRKGSMMRTTIIKPRANVQSDLFDWGTFVYRLLTNEDLEKKTIARL</sequence>
<name>A0A3E2HG49_SCYLI</name>
<feature type="non-terminal residue" evidence="2">
    <location>
        <position position="264"/>
    </location>
</feature>
<protein>
    <recommendedName>
        <fullName evidence="4">Protein kinase domain-containing protein</fullName>
    </recommendedName>
</protein>
<reference evidence="2 3" key="1">
    <citation type="submission" date="2018-05" db="EMBL/GenBank/DDBJ databases">
        <title>Draft genome sequence of Scytalidium lignicola DSM 105466, a ubiquitous saprotrophic fungus.</title>
        <authorList>
            <person name="Buettner E."/>
            <person name="Gebauer A.M."/>
            <person name="Hofrichter M."/>
            <person name="Liers C."/>
            <person name="Kellner H."/>
        </authorList>
    </citation>
    <scope>NUCLEOTIDE SEQUENCE [LARGE SCALE GENOMIC DNA]</scope>
    <source>
        <strain evidence="2 3">DSM 105466</strain>
    </source>
</reference>
<organism evidence="2 3">
    <name type="scientific">Scytalidium lignicola</name>
    <name type="common">Hyphomycete</name>
    <dbReference type="NCBI Taxonomy" id="5539"/>
    <lineage>
        <taxon>Eukaryota</taxon>
        <taxon>Fungi</taxon>
        <taxon>Dikarya</taxon>
        <taxon>Ascomycota</taxon>
        <taxon>Pezizomycotina</taxon>
        <taxon>Leotiomycetes</taxon>
        <taxon>Leotiomycetes incertae sedis</taxon>
        <taxon>Scytalidium</taxon>
    </lineage>
</organism>
<keyword evidence="3" id="KW-1185">Reference proteome</keyword>